<dbReference type="WBParaSite" id="Csp11.Scaffold590.g5094.t1">
    <property type="protein sequence ID" value="Csp11.Scaffold590.g5094.t1"/>
    <property type="gene ID" value="Csp11.Scaffold590.g5094"/>
</dbReference>
<feature type="compositionally biased region" description="Basic and acidic residues" evidence="1">
    <location>
        <begin position="33"/>
        <end position="43"/>
    </location>
</feature>
<feature type="compositionally biased region" description="Pro residues" evidence="1">
    <location>
        <begin position="163"/>
        <end position="175"/>
    </location>
</feature>
<accession>A0A1I7TEA6</accession>
<evidence type="ECO:0000313" key="3">
    <source>
        <dbReference type="WBParaSite" id="Csp11.Scaffold590.g5094.t1"/>
    </source>
</evidence>
<sequence>MSSSSSRCDGGAMTPLSTVQAAQPLPAQPLPAAREDPREENEALTRRVNELRRARLLQEAINEEKKLVMAQNEAIIIAPKHARLQQEATEVIREAARQVPRGPTTAEAVQWDATHHPTSPVIRRPAHQGPPQNFVPNPPTTVIPDPAPIFPPPVKPEQVSPSPTHPPSPCPHLPQ</sequence>
<organism evidence="2 3">
    <name type="scientific">Caenorhabditis tropicalis</name>
    <dbReference type="NCBI Taxonomy" id="1561998"/>
    <lineage>
        <taxon>Eukaryota</taxon>
        <taxon>Metazoa</taxon>
        <taxon>Ecdysozoa</taxon>
        <taxon>Nematoda</taxon>
        <taxon>Chromadorea</taxon>
        <taxon>Rhabditida</taxon>
        <taxon>Rhabditina</taxon>
        <taxon>Rhabditomorpha</taxon>
        <taxon>Rhabditoidea</taxon>
        <taxon>Rhabditidae</taxon>
        <taxon>Peloderinae</taxon>
        <taxon>Caenorhabditis</taxon>
    </lineage>
</organism>
<evidence type="ECO:0000256" key="1">
    <source>
        <dbReference type="SAM" id="MobiDB-lite"/>
    </source>
</evidence>
<name>A0A1I7TEA6_9PELO</name>
<dbReference type="Proteomes" id="UP000095282">
    <property type="component" value="Unplaced"/>
</dbReference>
<feature type="region of interest" description="Disordered" evidence="1">
    <location>
        <begin position="117"/>
        <end position="175"/>
    </location>
</feature>
<protein>
    <submittedName>
        <fullName evidence="3">Uncharacterized protein</fullName>
    </submittedName>
</protein>
<feature type="region of interest" description="Disordered" evidence="1">
    <location>
        <begin position="1"/>
        <end position="43"/>
    </location>
</feature>
<proteinExistence type="predicted"/>
<dbReference type="AlphaFoldDB" id="A0A1I7TEA6"/>
<keyword evidence="2" id="KW-1185">Reference proteome</keyword>
<feature type="compositionally biased region" description="Pro residues" evidence="1">
    <location>
        <begin position="136"/>
        <end position="155"/>
    </location>
</feature>
<reference evidence="3" key="1">
    <citation type="submission" date="2016-11" db="UniProtKB">
        <authorList>
            <consortium name="WormBaseParasite"/>
        </authorList>
    </citation>
    <scope>IDENTIFICATION</scope>
</reference>
<evidence type="ECO:0000313" key="2">
    <source>
        <dbReference type="Proteomes" id="UP000095282"/>
    </source>
</evidence>